<dbReference type="Proteomes" id="UP000242616">
    <property type="component" value="Unassembled WGS sequence"/>
</dbReference>
<organism evidence="1 2">
    <name type="scientific">Thermosipho affectus</name>
    <dbReference type="NCBI Taxonomy" id="660294"/>
    <lineage>
        <taxon>Bacteria</taxon>
        <taxon>Thermotogati</taxon>
        <taxon>Thermotogota</taxon>
        <taxon>Thermotogae</taxon>
        <taxon>Thermotogales</taxon>
        <taxon>Fervidobacteriaceae</taxon>
        <taxon>Thermosipho</taxon>
    </lineage>
</organism>
<sequence length="81" mass="9345">MEIEICVGTTCHLMGSSTLIEALNDLSKDIKESLELKYSLCFNTCYEKMKPPIVKIDNEFYQDMTPEKLKDIILNLVKNKK</sequence>
<evidence type="ECO:0000313" key="2">
    <source>
        <dbReference type="Proteomes" id="UP000242616"/>
    </source>
</evidence>
<evidence type="ECO:0000313" key="1">
    <source>
        <dbReference type="EMBL" id="ONN26555.1"/>
    </source>
</evidence>
<dbReference type="SUPFAM" id="SSF52833">
    <property type="entry name" value="Thioredoxin-like"/>
    <property type="match status" value="1"/>
</dbReference>
<keyword evidence="2" id="KW-1185">Reference proteome</keyword>
<comment type="caution">
    <text evidence="1">The sequence shown here is derived from an EMBL/GenBank/DDBJ whole genome shotgun (WGS) entry which is preliminary data.</text>
</comment>
<dbReference type="InterPro" id="IPR036249">
    <property type="entry name" value="Thioredoxin-like_sf"/>
</dbReference>
<dbReference type="Pfam" id="PF01257">
    <property type="entry name" value="2Fe-2S_thioredx"/>
    <property type="match status" value="1"/>
</dbReference>
<evidence type="ECO:0008006" key="3">
    <source>
        <dbReference type="Google" id="ProtNLM"/>
    </source>
</evidence>
<name>A0ABX3IFG1_9BACT</name>
<dbReference type="RefSeq" id="WP_077198782.1">
    <property type="nucleotide sequence ID" value="NZ_LBFC01000023.1"/>
</dbReference>
<gene>
    <name evidence="1" type="ORF">XJ44_08835</name>
</gene>
<proteinExistence type="predicted"/>
<protein>
    <recommendedName>
        <fullName evidence="3">Thioredoxin-like [2Fe-2S] ferredoxin</fullName>
    </recommendedName>
</protein>
<dbReference type="EMBL" id="LBFC01000023">
    <property type="protein sequence ID" value="ONN26555.1"/>
    <property type="molecule type" value="Genomic_DNA"/>
</dbReference>
<dbReference type="Gene3D" id="3.40.30.10">
    <property type="entry name" value="Glutaredoxin"/>
    <property type="match status" value="1"/>
</dbReference>
<accession>A0ABX3IFG1</accession>
<reference evidence="1 2" key="1">
    <citation type="submission" date="2015-06" db="EMBL/GenBank/DDBJ databases">
        <title>Genome sequencing of Thermotogales isolates from hydrothermal vents.</title>
        <authorList>
            <person name="Haverkamp T.H."/>
            <person name="Kublanov I.V."/>
            <person name="Nesbo C.L."/>
        </authorList>
    </citation>
    <scope>NUCLEOTIDE SEQUENCE [LARGE SCALE GENOMIC DNA]</scope>
    <source>
        <strain evidence="2">ik275mar</strain>
    </source>
</reference>